<evidence type="ECO:0000256" key="1">
    <source>
        <dbReference type="SAM" id="MobiDB-lite"/>
    </source>
</evidence>
<evidence type="ECO:0000259" key="2">
    <source>
        <dbReference type="PROSITE" id="PS50858"/>
    </source>
</evidence>
<feature type="compositionally biased region" description="Low complexity" evidence="1">
    <location>
        <begin position="230"/>
        <end position="241"/>
    </location>
</feature>
<dbReference type="SUPFAM" id="SSF140383">
    <property type="entry name" value="BSD domain-like"/>
    <property type="match status" value="1"/>
</dbReference>
<name>A0A7S4RK03_9STRA</name>
<dbReference type="PROSITE" id="PS50858">
    <property type="entry name" value="BSD"/>
    <property type="match status" value="1"/>
</dbReference>
<evidence type="ECO:0000313" key="3">
    <source>
        <dbReference type="EMBL" id="CAE4615280.1"/>
    </source>
</evidence>
<feature type="region of interest" description="Disordered" evidence="1">
    <location>
        <begin position="230"/>
        <end position="364"/>
    </location>
</feature>
<feature type="compositionally biased region" description="Low complexity" evidence="1">
    <location>
        <begin position="278"/>
        <end position="328"/>
    </location>
</feature>
<dbReference type="InterPro" id="IPR005607">
    <property type="entry name" value="BSD_dom"/>
</dbReference>
<accession>A0A7S4RK03</accession>
<dbReference type="Gene3D" id="1.10.3970.10">
    <property type="entry name" value="BSD domain"/>
    <property type="match status" value="1"/>
</dbReference>
<feature type="domain" description="BSD" evidence="2">
    <location>
        <begin position="156"/>
        <end position="208"/>
    </location>
</feature>
<dbReference type="EMBL" id="HBNS01024259">
    <property type="protein sequence ID" value="CAE4615280.1"/>
    <property type="molecule type" value="Transcribed_RNA"/>
</dbReference>
<gene>
    <name evidence="3" type="ORF">DBRI00130_LOCUS19142</name>
</gene>
<organism evidence="3">
    <name type="scientific">Ditylum brightwellii</name>
    <dbReference type="NCBI Taxonomy" id="49249"/>
    <lineage>
        <taxon>Eukaryota</taxon>
        <taxon>Sar</taxon>
        <taxon>Stramenopiles</taxon>
        <taxon>Ochrophyta</taxon>
        <taxon>Bacillariophyta</taxon>
        <taxon>Mediophyceae</taxon>
        <taxon>Lithodesmiophycidae</taxon>
        <taxon>Lithodesmiales</taxon>
        <taxon>Lithodesmiaceae</taxon>
        <taxon>Ditylum</taxon>
    </lineage>
</organism>
<dbReference type="AlphaFoldDB" id="A0A7S4RK03"/>
<sequence>MSWFNLDSLNTTLTESLTQVSTSLNQVKTQVQSTLQIDDDLVEALTLRTASLTAERDAIDAEESRKETVKNYLAEMLPWETRDEEREILVEECKEVMLKLSCAEDTFEGPFASSPPNNEVNEEEGEEMEGKLTEVRSSSTPPHLDKLAKLEPLPPLLEEFDLDTHVGLIQRLLGVDENLSRVHSQLSNAGEKEKIFWKNYFFHCAYVRYENGLSVDEIWASKPSAPSSEELAKAAAAASQHESIEEEEEEDDNKDEESGEIVFESNSDDGDHPKVESSAGVVGTPATTTPSTGIITTTATITKNNSSPSSSTTQDNSYEMIANEAAAAAEDDDDDDVIATVGDVSYGGGDDNDDDEVDAGDLDLDDLDAEIARELED</sequence>
<dbReference type="InterPro" id="IPR035925">
    <property type="entry name" value="BSD_dom_sf"/>
</dbReference>
<feature type="compositionally biased region" description="Acidic residues" evidence="1">
    <location>
        <begin position="350"/>
        <end position="364"/>
    </location>
</feature>
<feature type="region of interest" description="Disordered" evidence="1">
    <location>
        <begin position="107"/>
        <end position="145"/>
    </location>
</feature>
<reference evidence="3" key="1">
    <citation type="submission" date="2021-01" db="EMBL/GenBank/DDBJ databases">
        <authorList>
            <person name="Corre E."/>
            <person name="Pelletier E."/>
            <person name="Niang G."/>
            <person name="Scheremetjew M."/>
            <person name="Finn R."/>
            <person name="Kale V."/>
            <person name="Holt S."/>
            <person name="Cochrane G."/>
            <person name="Meng A."/>
            <person name="Brown T."/>
            <person name="Cohen L."/>
        </authorList>
    </citation>
    <scope>NUCLEOTIDE SEQUENCE</scope>
    <source>
        <strain evidence="3">GSO104</strain>
    </source>
</reference>
<proteinExistence type="predicted"/>
<feature type="compositionally biased region" description="Acidic residues" evidence="1">
    <location>
        <begin position="244"/>
        <end position="259"/>
    </location>
</feature>
<protein>
    <recommendedName>
        <fullName evidence="2">BSD domain-containing protein</fullName>
    </recommendedName>
</protein>